<dbReference type="VEuPathDB" id="FungiDB:FUN_004853"/>
<dbReference type="EMBL" id="LLXL01001258">
    <property type="protein sequence ID" value="PKK65452.1"/>
    <property type="molecule type" value="Genomic_DNA"/>
</dbReference>
<name>A0A2N1MUW0_9GLOM</name>
<evidence type="ECO:0000313" key="1">
    <source>
        <dbReference type="EMBL" id="PKK65452.1"/>
    </source>
</evidence>
<accession>A0A2N1MUW0</accession>
<sequence>MRLDKGLHEEDSDDDDDDPCLILQLISLQIQYSQDLPYVRKYLLFHRTHYELFINIPFWNTLSLPTRKFISDVYAEKKNIQFTPYERSTSNYPVTPISLSTDLFVDDSFESLVPADLNSHDIDSSLKNMGSSDISFGDIISLAINWNNYLDPNVDDDELIKNG</sequence>
<dbReference type="AlphaFoldDB" id="A0A2N1MUW0"/>
<reference evidence="1 2" key="1">
    <citation type="submission" date="2016-04" db="EMBL/GenBank/DDBJ databases">
        <title>Genome analyses suggest a sexual origin of heterokaryosis in a supposedly ancient asexual fungus.</title>
        <authorList>
            <person name="Ropars J."/>
            <person name="Sedzielewska K."/>
            <person name="Noel J."/>
            <person name="Charron P."/>
            <person name="Farinelli L."/>
            <person name="Marton T."/>
            <person name="Kruger M."/>
            <person name="Pelin A."/>
            <person name="Brachmann A."/>
            <person name="Corradi N."/>
        </authorList>
    </citation>
    <scope>NUCLEOTIDE SEQUENCE [LARGE SCALE GENOMIC DNA]</scope>
    <source>
        <strain evidence="1 2">C2</strain>
    </source>
</reference>
<protein>
    <submittedName>
        <fullName evidence="1">Uncharacterized protein</fullName>
    </submittedName>
</protein>
<proteinExistence type="predicted"/>
<dbReference type="VEuPathDB" id="FungiDB:RhiirA1_401155"/>
<gene>
    <name evidence="1" type="ORF">RhiirC2_786121</name>
</gene>
<dbReference type="VEuPathDB" id="FungiDB:RhiirFUN_019585"/>
<organism evidence="1 2">
    <name type="scientific">Rhizophagus irregularis</name>
    <dbReference type="NCBI Taxonomy" id="588596"/>
    <lineage>
        <taxon>Eukaryota</taxon>
        <taxon>Fungi</taxon>
        <taxon>Fungi incertae sedis</taxon>
        <taxon>Mucoromycota</taxon>
        <taxon>Glomeromycotina</taxon>
        <taxon>Glomeromycetes</taxon>
        <taxon>Glomerales</taxon>
        <taxon>Glomeraceae</taxon>
        <taxon>Rhizophagus</taxon>
    </lineage>
</organism>
<comment type="caution">
    <text evidence="1">The sequence shown here is derived from an EMBL/GenBank/DDBJ whole genome shotgun (WGS) entry which is preliminary data.</text>
</comment>
<reference evidence="1 2" key="2">
    <citation type="submission" date="2017-10" db="EMBL/GenBank/DDBJ databases">
        <title>Extensive intraspecific genome diversity in a model arbuscular mycorrhizal fungus.</title>
        <authorList>
            <person name="Chen E.C.H."/>
            <person name="Morin E."/>
            <person name="Baudet D."/>
            <person name="Noel J."/>
            <person name="Ndikumana S."/>
            <person name="Charron P."/>
            <person name="St-Onge C."/>
            <person name="Giorgi J."/>
            <person name="Grigoriev I.V."/>
            <person name="Roux C."/>
            <person name="Martin F.M."/>
            <person name="Corradi N."/>
        </authorList>
    </citation>
    <scope>NUCLEOTIDE SEQUENCE [LARGE SCALE GENOMIC DNA]</scope>
    <source>
        <strain evidence="1 2">C2</strain>
    </source>
</reference>
<evidence type="ECO:0000313" key="2">
    <source>
        <dbReference type="Proteomes" id="UP000233469"/>
    </source>
</evidence>
<dbReference type="Proteomes" id="UP000233469">
    <property type="component" value="Unassembled WGS sequence"/>
</dbReference>